<dbReference type="Proteomes" id="UP000671868">
    <property type="component" value="Chromosome"/>
</dbReference>
<evidence type="ECO:0000313" key="2">
    <source>
        <dbReference type="Proteomes" id="UP000671868"/>
    </source>
</evidence>
<organism evidence="1 2">
    <name type="scientific">Billgrantia sulfidoxydans</name>
    <dbReference type="NCBI Taxonomy" id="2733484"/>
    <lineage>
        <taxon>Bacteria</taxon>
        <taxon>Pseudomonadati</taxon>
        <taxon>Pseudomonadota</taxon>
        <taxon>Gammaproteobacteria</taxon>
        <taxon>Oceanospirillales</taxon>
        <taxon>Halomonadaceae</taxon>
        <taxon>Billgrantia</taxon>
    </lineage>
</organism>
<accession>A0ABX7W3B1</accession>
<proteinExistence type="predicted"/>
<dbReference type="InterPro" id="IPR027417">
    <property type="entry name" value="P-loop_NTPase"/>
</dbReference>
<dbReference type="RefSeq" id="WP_152484056.1">
    <property type="nucleotide sequence ID" value="NZ_CP053381.1"/>
</dbReference>
<keyword evidence="2" id="KW-1185">Reference proteome</keyword>
<reference evidence="1 2" key="1">
    <citation type="journal article" date="2021" name="Front. Microbiol.">
        <title>Aerobic Denitrification and Heterotrophic Sulfur Oxidation in the Genus Halomonas Revealed by Six Novel Species Characterizations and Genome-Based Analysis.</title>
        <authorList>
            <person name="Wang L."/>
            <person name="Shao Z."/>
        </authorList>
    </citation>
    <scope>NUCLEOTIDE SEQUENCE [LARGE SCALE GENOMIC DNA]</scope>
    <source>
        <strain evidence="1 2">MCCC 1A11059</strain>
    </source>
</reference>
<dbReference type="InterPro" id="IPR008868">
    <property type="entry name" value="TniB"/>
</dbReference>
<name>A0ABX7W3B1_9GAMM</name>
<dbReference type="Pfam" id="PF05621">
    <property type="entry name" value="TniB"/>
    <property type="match status" value="1"/>
</dbReference>
<gene>
    <name evidence="1" type="ORF">HNO51_08015</name>
</gene>
<evidence type="ECO:0000313" key="1">
    <source>
        <dbReference type="EMBL" id="QTP54635.1"/>
    </source>
</evidence>
<dbReference type="Gene3D" id="3.40.50.300">
    <property type="entry name" value="P-loop containing nucleotide triphosphate hydrolases"/>
    <property type="match status" value="1"/>
</dbReference>
<dbReference type="SUPFAM" id="SSF52540">
    <property type="entry name" value="P-loop containing nucleoside triphosphate hydrolases"/>
    <property type="match status" value="1"/>
</dbReference>
<protein>
    <submittedName>
        <fullName evidence="1">AAA family ATPase</fullName>
    </submittedName>
</protein>
<sequence length="336" mass="38607">MFELEPNDRERLKSFIDCFVEHPVLTTVLQDFDRLRAYRKLGGEPQCMLLIGDTGSGKTHLINHYKSRVDVRREGDVLIKPLLVSRIPSKLNLEQMMIQMLSDLGQFGSEYRRGRSRDIGLTESLIKALRRCKTELIIINEFQEILEFKSARDRQVIANRLKMISEESQIPIVLVGMPWAAQIAEEPQWSSRLICRRVIPYFKLSNGPEEFVRFLKGLAVRMPFDTPPRLEDKNIALPLFSYSRGEVRRLKALLNEAVTIAMVEGADSLDLAHLVKAYQVMFPGQNNPFKEKPESLLFSEVSRYSDYNPLAVSEEEAFVPTQFIDSLSLNEILKKS</sequence>
<dbReference type="EMBL" id="CP053381">
    <property type="protein sequence ID" value="QTP54635.1"/>
    <property type="molecule type" value="Genomic_DNA"/>
</dbReference>